<keyword evidence="6" id="KW-1185">Reference proteome</keyword>
<dbReference type="PANTHER" id="PTHR39456">
    <property type="entry name" value="METAL-DEPENDENT HYDROLASE"/>
    <property type="match status" value="1"/>
</dbReference>
<feature type="transmembrane region" description="Helical" evidence="1">
    <location>
        <begin position="214"/>
        <end position="237"/>
    </location>
</feature>
<keyword evidence="1" id="KW-1133">Transmembrane helix</keyword>
<sequence>MEVSRDALLTDSAVNDRNSTKDIMADEHVPKPRDYHFHLDPKNARNWHTAGIHVSIFFHAMSLFFPEGEKMFMHAVRLHKKQIPDSNVLLKNQVTGFICQEMYHSREHRVYNESITKIWKIIPKLEAIVAWICTNISKYVPRRTQLAITVALEHWTAILAQIIIGDQRVFANTEPNFHLLWKWHALEETEHKAVAFDVWTTVYGTGFLAYVHRCLILILATTVFWTLVWGFFIAIIIEDGSWKNLVEYGKLLSFQWISPGVFRQVTPIYLDWFIKYHFHPWDHNNRDKLGEMAALSKIINQIS</sequence>
<dbReference type="Proteomes" id="UP000677228">
    <property type="component" value="Unassembled WGS sequence"/>
</dbReference>
<dbReference type="Pfam" id="PF10118">
    <property type="entry name" value="Metal_hydrol"/>
    <property type="match status" value="1"/>
</dbReference>
<accession>A0A814ZG82</accession>
<evidence type="ECO:0000313" key="3">
    <source>
        <dbReference type="EMBL" id="CAF1255515.1"/>
    </source>
</evidence>
<dbReference type="Proteomes" id="UP000682733">
    <property type="component" value="Unassembled WGS sequence"/>
</dbReference>
<dbReference type="AlphaFoldDB" id="A0A814ZG82"/>
<evidence type="ECO:0000313" key="4">
    <source>
        <dbReference type="EMBL" id="CAF4005320.1"/>
    </source>
</evidence>
<evidence type="ECO:0000256" key="1">
    <source>
        <dbReference type="SAM" id="Phobius"/>
    </source>
</evidence>
<evidence type="ECO:0008006" key="7">
    <source>
        <dbReference type="Google" id="ProtNLM"/>
    </source>
</evidence>
<comment type="caution">
    <text evidence="2">The sequence shown here is derived from an EMBL/GenBank/DDBJ whole genome shotgun (WGS) entry which is preliminary data.</text>
</comment>
<organism evidence="2 6">
    <name type="scientific">Didymodactylos carnosus</name>
    <dbReference type="NCBI Taxonomy" id="1234261"/>
    <lineage>
        <taxon>Eukaryota</taxon>
        <taxon>Metazoa</taxon>
        <taxon>Spiralia</taxon>
        <taxon>Gnathifera</taxon>
        <taxon>Rotifera</taxon>
        <taxon>Eurotatoria</taxon>
        <taxon>Bdelloidea</taxon>
        <taxon>Philodinida</taxon>
        <taxon>Philodinidae</taxon>
        <taxon>Didymodactylos</taxon>
    </lineage>
</organism>
<keyword evidence="1" id="KW-0472">Membrane</keyword>
<evidence type="ECO:0000313" key="2">
    <source>
        <dbReference type="EMBL" id="CAF1241915.1"/>
    </source>
</evidence>
<evidence type="ECO:0000313" key="5">
    <source>
        <dbReference type="EMBL" id="CAF4062568.1"/>
    </source>
</evidence>
<dbReference type="PIRSF" id="PIRSF007580">
    <property type="entry name" value="UCP07580"/>
    <property type="match status" value="1"/>
</dbReference>
<keyword evidence="1" id="KW-0812">Transmembrane</keyword>
<dbReference type="OrthoDB" id="10333056at2759"/>
<dbReference type="Proteomes" id="UP000663829">
    <property type="component" value="Unassembled WGS sequence"/>
</dbReference>
<name>A0A814ZG82_9BILA</name>
<dbReference type="EMBL" id="CAJNOQ010010068">
    <property type="protein sequence ID" value="CAF1241915.1"/>
    <property type="molecule type" value="Genomic_DNA"/>
</dbReference>
<dbReference type="Proteomes" id="UP000681722">
    <property type="component" value="Unassembled WGS sequence"/>
</dbReference>
<dbReference type="InterPro" id="IPR016516">
    <property type="entry name" value="UCP07580"/>
</dbReference>
<dbReference type="EMBL" id="CAJOBC010010803">
    <property type="protein sequence ID" value="CAF4005320.1"/>
    <property type="molecule type" value="Genomic_DNA"/>
</dbReference>
<protein>
    <recommendedName>
        <fullName evidence="7">Metal-dependent hydrolase</fullName>
    </recommendedName>
</protein>
<gene>
    <name evidence="2" type="ORF">GPM918_LOCUS25699</name>
    <name evidence="3" type="ORF">OVA965_LOCUS26475</name>
    <name evidence="4" type="ORF">SRO942_LOCUS25728</name>
    <name evidence="5" type="ORF">TMI583_LOCUS27215</name>
</gene>
<evidence type="ECO:0000313" key="6">
    <source>
        <dbReference type="Proteomes" id="UP000663829"/>
    </source>
</evidence>
<proteinExistence type="predicted"/>
<dbReference type="EMBL" id="CAJOBA010038542">
    <property type="protein sequence ID" value="CAF4062568.1"/>
    <property type="molecule type" value="Genomic_DNA"/>
</dbReference>
<dbReference type="EMBL" id="CAJNOK010016989">
    <property type="protein sequence ID" value="CAF1255515.1"/>
    <property type="molecule type" value="Genomic_DNA"/>
</dbReference>
<dbReference type="PANTHER" id="PTHR39456:SF1">
    <property type="entry name" value="METAL-DEPENDENT HYDROLASE"/>
    <property type="match status" value="1"/>
</dbReference>
<reference evidence="2" key="1">
    <citation type="submission" date="2021-02" db="EMBL/GenBank/DDBJ databases">
        <authorList>
            <person name="Nowell W R."/>
        </authorList>
    </citation>
    <scope>NUCLEOTIDE SEQUENCE</scope>
</reference>